<dbReference type="PANTHER" id="PTHR48022:SF64">
    <property type="entry name" value="MAJOR FACILITATOR SUPERFAMILY (MFS) PROFILE DOMAIN-CONTAINING PROTEIN"/>
    <property type="match status" value="1"/>
</dbReference>
<evidence type="ECO:0000256" key="1">
    <source>
        <dbReference type="ARBA" id="ARBA00004141"/>
    </source>
</evidence>
<dbReference type="InParanoid" id="A0A165GHY5"/>
<name>A0A165GHY5_EXIGL</name>
<dbReference type="Proteomes" id="UP000077266">
    <property type="component" value="Unassembled WGS sequence"/>
</dbReference>
<dbReference type="EMBL" id="KV426046">
    <property type="protein sequence ID" value="KZV90544.1"/>
    <property type="molecule type" value="Genomic_DNA"/>
</dbReference>
<dbReference type="InterPro" id="IPR005829">
    <property type="entry name" value="Sugar_transporter_CS"/>
</dbReference>
<evidence type="ECO:0000256" key="3">
    <source>
        <dbReference type="ARBA" id="ARBA00022692"/>
    </source>
</evidence>
<gene>
    <name evidence="8" type="ORF">EXIGLDRAFT_676929</name>
</gene>
<feature type="transmembrane region" description="Helical" evidence="6">
    <location>
        <begin position="99"/>
        <end position="117"/>
    </location>
</feature>
<dbReference type="PROSITE" id="PS00216">
    <property type="entry name" value="SUGAR_TRANSPORT_1"/>
    <property type="match status" value="1"/>
</dbReference>
<dbReference type="PANTHER" id="PTHR48022">
    <property type="entry name" value="PLASTIDIC GLUCOSE TRANSPORTER 4"/>
    <property type="match status" value="1"/>
</dbReference>
<feature type="domain" description="Major facilitator superfamily (MFS) profile" evidence="7">
    <location>
        <begin position="30"/>
        <end position="470"/>
    </location>
</feature>
<feature type="transmembrane region" description="Helical" evidence="6">
    <location>
        <begin position="347"/>
        <end position="370"/>
    </location>
</feature>
<feature type="transmembrane region" description="Helical" evidence="6">
    <location>
        <begin position="190"/>
        <end position="211"/>
    </location>
</feature>
<feature type="transmembrane region" description="Helical" evidence="6">
    <location>
        <begin position="418"/>
        <end position="435"/>
    </location>
</feature>
<keyword evidence="5 6" id="KW-0472">Membrane</keyword>
<feature type="transmembrane region" description="Helical" evidence="6">
    <location>
        <begin position="319"/>
        <end position="340"/>
    </location>
</feature>
<dbReference type="Pfam" id="PF00083">
    <property type="entry name" value="Sugar_tr"/>
    <property type="match status" value="1"/>
</dbReference>
<dbReference type="InterPro" id="IPR020846">
    <property type="entry name" value="MFS_dom"/>
</dbReference>
<evidence type="ECO:0000256" key="5">
    <source>
        <dbReference type="ARBA" id="ARBA00023136"/>
    </source>
</evidence>
<evidence type="ECO:0000256" key="4">
    <source>
        <dbReference type="ARBA" id="ARBA00022989"/>
    </source>
</evidence>
<dbReference type="InterPro" id="IPR050360">
    <property type="entry name" value="MFS_Sugar_Transporters"/>
</dbReference>
<dbReference type="FunFam" id="1.20.1250.20:FF:000117">
    <property type="entry name" value="MFS hexose transporter"/>
    <property type="match status" value="1"/>
</dbReference>
<feature type="transmembrane region" description="Helical" evidence="6">
    <location>
        <begin position="382"/>
        <end position="406"/>
    </location>
</feature>
<dbReference type="AlphaFoldDB" id="A0A165GHY5"/>
<evidence type="ECO:0000256" key="6">
    <source>
        <dbReference type="SAM" id="Phobius"/>
    </source>
</evidence>
<dbReference type="PROSITE" id="PS50850">
    <property type="entry name" value="MFS"/>
    <property type="match status" value="1"/>
</dbReference>
<evidence type="ECO:0000313" key="9">
    <source>
        <dbReference type="Proteomes" id="UP000077266"/>
    </source>
</evidence>
<proteinExistence type="inferred from homology"/>
<sequence>MQQQHWNIVADLIHVGAWFKNRGIVMLNICLIVPLCVASLNGFDSSVLNGLQIVPDFKRWFNYPNSHEMGLMNSAQNMGALLALPLTPIASDRLGRRKALFIGSCIMLAGVAVQVIANNMQTLIGARAIIGFGLCFTTNAAPLLITELAYPTQRGQITSLYNSSWYLGAIIAAWLTYGTLNHLGGTMWSWRVPSIVQALPCVIQIVFVWFIPESPRWLISRQRDQEAIDILGKYHANGDTRDPLVMFEYTQILSALRMEREIYRQTSYLTLFKTPGNRRRMLIVIGIGLFSQWSGNGLVSFYITLILDGVGIKNPATQAWINGTLQIWNFIVAVSAALLVDKVGRRTLFLISNSGMVVVFAMWTLTTALFQTLGNVVAAKATIPLIFAFFAAYDLAYTPLLVAYCLEILPFEIRARGFAVMNLTVVLTLAFNQFINPYAFEALGWRYYLFYCVWLVFELFFVWHFLVETKGKTLEETAALFDGQEKIDNLQQVASIAAEQSIVAQQEHYPLQNRPRRRSFTLAEKSRDIPSTDDLHSLQNPTHDDLRLQETALAKGELADLGLRPYTPT</sequence>
<dbReference type="SUPFAM" id="SSF103473">
    <property type="entry name" value="MFS general substrate transporter"/>
    <property type="match status" value="1"/>
</dbReference>
<keyword evidence="3 6" id="KW-0812">Transmembrane</keyword>
<evidence type="ECO:0000259" key="7">
    <source>
        <dbReference type="PROSITE" id="PS50850"/>
    </source>
</evidence>
<feature type="transmembrane region" description="Helical" evidence="6">
    <location>
        <begin position="282"/>
        <end position="307"/>
    </location>
</feature>
<comment type="subcellular location">
    <subcellularLocation>
        <location evidence="1">Membrane</location>
        <topology evidence="1">Multi-pass membrane protein</topology>
    </subcellularLocation>
</comment>
<dbReference type="STRING" id="1314781.A0A165GHY5"/>
<feature type="transmembrane region" description="Helical" evidence="6">
    <location>
        <begin position="123"/>
        <end position="145"/>
    </location>
</feature>
<accession>A0A165GHY5</accession>
<feature type="transmembrane region" description="Helical" evidence="6">
    <location>
        <begin position="447"/>
        <end position="467"/>
    </location>
</feature>
<dbReference type="OrthoDB" id="6133115at2759"/>
<reference evidence="8 9" key="1">
    <citation type="journal article" date="2016" name="Mol. Biol. Evol.">
        <title>Comparative Genomics of Early-Diverging Mushroom-Forming Fungi Provides Insights into the Origins of Lignocellulose Decay Capabilities.</title>
        <authorList>
            <person name="Nagy L.G."/>
            <person name="Riley R."/>
            <person name="Tritt A."/>
            <person name="Adam C."/>
            <person name="Daum C."/>
            <person name="Floudas D."/>
            <person name="Sun H."/>
            <person name="Yadav J.S."/>
            <person name="Pangilinan J."/>
            <person name="Larsson K.H."/>
            <person name="Matsuura K."/>
            <person name="Barry K."/>
            <person name="Labutti K."/>
            <person name="Kuo R."/>
            <person name="Ohm R.A."/>
            <person name="Bhattacharya S.S."/>
            <person name="Shirouzu T."/>
            <person name="Yoshinaga Y."/>
            <person name="Martin F.M."/>
            <person name="Grigoriev I.V."/>
            <person name="Hibbett D.S."/>
        </authorList>
    </citation>
    <scope>NUCLEOTIDE SEQUENCE [LARGE SCALE GENOMIC DNA]</scope>
    <source>
        <strain evidence="8 9">HHB12029</strain>
    </source>
</reference>
<keyword evidence="9" id="KW-1185">Reference proteome</keyword>
<dbReference type="InterPro" id="IPR005828">
    <property type="entry name" value="MFS_sugar_transport-like"/>
</dbReference>
<dbReference type="Gene3D" id="1.20.1250.20">
    <property type="entry name" value="MFS general substrate transporter like domains"/>
    <property type="match status" value="1"/>
</dbReference>
<keyword evidence="4 6" id="KW-1133">Transmembrane helix</keyword>
<dbReference type="InterPro" id="IPR036259">
    <property type="entry name" value="MFS_trans_sf"/>
</dbReference>
<organism evidence="8 9">
    <name type="scientific">Exidia glandulosa HHB12029</name>
    <dbReference type="NCBI Taxonomy" id="1314781"/>
    <lineage>
        <taxon>Eukaryota</taxon>
        <taxon>Fungi</taxon>
        <taxon>Dikarya</taxon>
        <taxon>Basidiomycota</taxon>
        <taxon>Agaricomycotina</taxon>
        <taxon>Agaricomycetes</taxon>
        <taxon>Auriculariales</taxon>
        <taxon>Exidiaceae</taxon>
        <taxon>Exidia</taxon>
    </lineage>
</organism>
<dbReference type="GO" id="GO:0005351">
    <property type="term" value="F:carbohydrate:proton symporter activity"/>
    <property type="evidence" value="ECO:0007669"/>
    <property type="project" value="TreeGrafter"/>
</dbReference>
<evidence type="ECO:0000256" key="2">
    <source>
        <dbReference type="ARBA" id="ARBA00010992"/>
    </source>
</evidence>
<dbReference type="GO" id="GO:0016020">
    <property type="term" value="C:membrane"/>
    <property type="evidence" value="ECO:0007669"/>
    <property type="project" value="UniProtKB-SubCell"/>
</dbReference>
<evidence type="ECO:0000313" key="8">
    <source>
        <dbReference type="EMBL" id="KZV90544.1"/>
    </source>
</evidence>
<protein>
    <recommendedName>
        <fullName evidence="7">Major facilitator superfamily (MFS) profile domain-containing protein</fullName>
    </recommendedName>
</protein>
<feature type="transmembrane region" description="Helical" evidence="6">
    <location>
        <begin position="165"/>
        <end position="184"/>
    </location>
</feature>
<comment type="similarity">
    <text evidence="2">Belongs to the major facilitator superfamily. Sugar transporter (TC 2.A.1.1) family.</text>
</comment>